<proteinExistence type="predicted"/>
<evidence type="ECO:0000256" key="2">
    <source>
        <dbReference type="SAM" id="SignalP"/>
    </source>
</evidence>
<evidence type="ECO:0000313" key="4">
    <source>
        <dbReference type="Proteomes" id="UP000824070"/>
    </source>
</evidence>
<protein>
    <recommendedName>
        <fullName evidence="5">Lipoprotein</fullName>
    </recommendedName>
</protein>
<feature type="signal peptide" evidence="2">
    <location>
        <begin position="1"/>
        <end position="23"/>
    </location>
</feature>
<comment type="caution">
    <text evidence="3">The sequence shown here is derived from an EMBL/GenBank/DDBJ whole genome shotgun (WGS) entry which is preliminary data.</text>
</comment>
<evidence type="ECO:0008006" key="5">
    <source>
        <dbReference type="Google" id="ProtNLM"/>
    </source>
</evidence>
<name>A0A9D1LNV3_9FIRM</name>
<sequence length="491" mass="52649">MSKKKERLTRAIFPLALSALLLAACEPAGTSSLGDGEETDSSGTSQTEKQGSPLSLLRQSQGSGAMGSEGDQKVLVIPFSFSDDIFKITASDILALDSGFESSPVGYTALSYYQQSSGGKLSLSGSVEAPVTISTTFEDFINNLASTGSSPVIASALDEAIDAWVAEGNSIADYDQDGDGKIDNLIVANPFPAYNGTWTYGDETMDQLVASFMRDQLVSAEKANAAEWMCGSLGTNFGTQDPMNVRFIKAIADLLGVPEYSDQTGDLQGNVRAPLGYTDVTEEGISDHNPFTKYLLGWTEPTKVIASSLEGEATYTIAPGESLLLSNEDTGFFGEYLLIDYFTPTGLNSGSSLTEPAVRVYKVDSRLVAGGDDGFYPYYGEPDFNSDLAYDFAYTNSGRNVNAVYGIAGNYALVQLLDSTGANRQMTNPMYITDDNLWHEGDVFGKESLVDGFYHDFRFDGNGAVRPELGLTFEVGKLTDEGATITVRRAN</sequence>
<accession>A0A9D1LNV3</accession>
<dbReference type="Proteomes" id="UP000824070">
    <property type="component" value="Unassembled WGS sequence"/>
</dbReference>
<dbReference type="AlphaFoldDB" id="A0A9D1LNV3"/>
<feature type="chain" id="PRO_5038671387" description="Lipoprotein" evidence="2">
    <location>
        <begin position="24"/>
        <end position="491"/>
    </location>
</feature>
<feature type="region of interest" description="Disordered" evidence="1">
    <location>
        <begin position="31"/>
        <end position="69"/>
    </location>
</feature>
<keyword evidence="2" id="KW-0732">Signal</keyword>
<evidence type="ECO:0000256" key="1">
    <source>
        <dbReference type="SAM" id="MobiDB-lite"/>
    </source>
</evidence>
<reference evidence="3" key="2">
    <citation type="journal article" date="2021" name="PeerJ">
        <title>Extensive microbial diversity within the chicken gut microbiome revealed by metagenomics and culture.</title>
        <authorList>
            <person name="Gilroy R."/>
            <person name="Ravi A."/>
            <person name="Getino M."/>
            <person name="Pursley I."/>
            <person name="Horton D.L."/>
            <person name="Alikhan N.F."/>
            <person name="Baker D."/>
            <person name="Gharbi K."/>
            <person name="Hall N."/>
            <person name="Watson M."/>
            <person name="Adriaenssens E.M."/>
            <person name="Foster-Nyarko E."/>
            <person name="Jarju S."/>
            <person name="Secka A."/>
            <person name="Antonio M."/>
            <person name="Oren A."/>
            <person name="Chaudhuri R.R."/>
            <person name="La Ragione R."/>
            <person name="Hildebrand F."/>
            <person name="Pallen M.J."/>
        </authorList>
    </citation>
    <scope>NUCLEOTIDE SEQUENCE</scope>
    <source>
        <strain evidence="3">ChiGjej1B1-22543</strain>
    </source>
</reference>
<gene>
    <name evidence="3" type="ORF">IAC52_03470</name>
</gene>
<dbReference type="PANTHER" id="PTHR41775">
    <property type="entry name" value="SECRETED PROTEIN-RELATED"/>
    <property type="match status" value="1"/>
</dbReference>
<dbReference type="PANTHER" id="PTHR41775:SF1">
    <property type="entry name" value="PEPTIDASE M6-LIKE DOMAIN-CONTAINING PROTEIN"/>
    <property type="match status" value="1"/>
</dbReference>
<dbReference type="PROSITE" id="PS51257">
    <property type="entry name" value="PROKAR_LIPOPROTEIN"/>
    <property type="match status" value="1"/>
</dbReference>
<evidence type="ECO:0000313" key="3">
    <source>
        <dbReference type="EMBL" id="HIU45340.1"/>
    </source>
</evidence>
<dbReference type="EMBL" id="DVMV01000024">
    <property type="protein sequence ID" value="HIU45340.1"/>
    <property type="molecule type" value="Genomic_DNA"/>
</dbReference>
<reference evidence="3" key="1">
    <citation type="submission" date="2020-10" db="EMBL/GenBank/DDBJ databases">
        <authorList>
            <person name="Gilroy R."/>
        </authorList>
    </citation>
    <scope>NUCLEOTIDE SEQUENCE</scope>
    <source>
        <strain evidence="3">ChiGjej1B1-22543</strain>
    </source>
</reference>
<organism evidence="3 4">
    <name type="scientific">Candidatus Alloenteromonas pullicola</name>
    <dbReference type="NCBI Taxonomy" id="2840784"/>
    <lineage>
        <taxon>Bacteria</taxon>
        <taxon>Bacillati</taxon>
        <taxon>Bacillota</taxon>
        <taxon>Bacillota incertae sedis</taxon>
        <taxon>Candidatus Alloenteromonas</taxon>
    </lineage>
</organism>
<feature type="compositionally biased region" description="Polar residues" evidence="1">
    <location>
        <begin position="41"/>
        <end position="63"/>
    </location>
</feature>